<reference evidence="3" key="1">
    <citation type="journal article" date="2019" name="Int. J. Syst. Evol. Microbiol.">
        <title>The Global Catalogue of Microorganisms (GCM) 10K type strain sequencing project: providing services to taxonomists for standard genome sequencing and annotation.</title>
        <authorList>
            <consortium name="The Broad Institute Genomics Platform"/>
            <consortium name="The Broad Institute Genome Sequencing Center for Infectious Disease"/>
            <person name="Wu L."/>
            <person name="Ma J."/>
        </authorList>
    </citation>
    <scope>NUCLEOTIDE SEQUENCE [LARGE SCALE GENOMIC DNA]</scope>
    <source>
        <strain evidence="3">CGMCC 4.7329</strain>
    </source>
</reference>
<dbReference type="InterPro" id="IPR010852">
    <property type="entry name" value="ABATE"/>
</dbReference>
<sequence length="193" mass="20528">MEATYEAPKWSDDAAALVLQFVNTRADGTGRVEVFDTASGFADWAIEQGLLAAAIVVTDSDAAAARELRDALVTVLLTHAGDPDIGDALVAEAERYLLQAGVRYPLTTVVTAETAQLRAGSTGVPGVLGAVLAAVTETAQRGDWMRIKACCNPPCHFGFIDRTRNRAARYCSPGCGSQVSMRALRQRRKQASS</sequence>
<feature type="domain" description="Zinc finger CGNR" evidence="1">
    <location>
        <begin position="146"/>
        <end position="188"/>
    </location>
</feature>
<dbReference type="Gene3D" id="1.10.3300.10">
    <property type="entry name" value="Jann2411-like domain"/>
    <property type="match status" value="1"/>
</dbReference>
<name>A0ABQ2KVP1_9NOCA</name>
<dbReference type="InterPro" id="IPR021005">
    <property type="entry name" value="Znf_CGNR"/>
</dbReference>
<dbReference type="RefSeq" id="WP_229740122.1">
    <property type="nucleotide sequence ID" value="NZ_BMNE01000006.1"/>
</dbReference>
<comment type="caution">
    <text evidence="2">The sequence shown here is derived from an EMBL/GenBank/DDBJ whole genome shotgun (WGS) entry which is preliminary data.</text>
</comment>
<dbReference type="PANTHER" id="PTHR35525">
    <property type="entry name" value="BLL6575 PROTEIN"/>
    <property type="match status" value="1"/>
</dbReference>
<dbReference type="Pfam" id="PF07336">
    <property type="entry name" value="ABATE"/>
    <property type="match status" value="1"/>
</dbReference>
<keyword evidence="3" id="KW-1185">Reference proteome</keyword>
<evidence type="ECO:0000259" key="1">
    <source>
        <dbReference type="Pfam" id="PF11706"/>
    </source>
</evidence>
<dbReference type="PANTHER" id="PTHR35525:SF3">
    <property type="entry name" value="BLL6575 PROTEIN"/>
    <property type="match status" value="1"/>
</dbReference>
<gene>
    <name evidence="2" type="ORF">GCM10011610_52470</name>
</gene>
<dbReference type="Pfam" id="PF11706">
    <property type="entry name" value="zf-CGNR"/>
    <property type="match status" value="1"/>
</dbReference>
<dbReference type="SUPFAM" id="SSF160904">
    <property type="entry name" value="Jann2411-like"/>
    <property type="match status" value="1"/>
</dbReference>
<accession>A0ABQ2KVP1</accession>
<evidence type="ECO:0000313" key="2">
    <source>
        <dbReference type="EMBL" id="GGN91796.1"/>
    </source>
</evidence>
<dbReference type="EMBL" id="BMNE01000006">
    <property type="protein sequence ID" value="GGN91796.1"/>
    <property type="molecule type" value="Genomic_DNA"/>
</dbReference>
<proteinExistence type="predicted"/>
<protein>
    <recommendedName>
        <fullName evidence="1">Zinc finger CGNR domain-containing protein</fullName>
    </recommendedName>
</protein>
<dbReference type="InterPro" id="IPR023286">
    <property type="entry name" value="ABATE_dom_sf"/>
</dbReference>
<dbReference type="Proteomes" id="UP000658127">
    <property type="component" value="Unassembled WGS sequence"/>
</dbReference>
<organism evidence="2 3">
    <name type="scientific">Nocardia rhizosphaerihabitans</name>
    <dbReference type="NCBI Taxonomy" id="1691570"/>
    <lineage>
        <taxon>Bacteria</taxon>
        <taxon>Bacillati</taxon>
        <taxon>Actinomycetota</taxon>
        <taxon>Actinomycetes</taxon>
        <taxon>Mycobacteriales</taxon>
        <taxon>Nocardiaceae</taxon>
        <taxon>Nocardia</taxon>
    </lineage>
</organism>
<evidence type="ECO:0000313" key="3">
    <source>
        <dbReference type="Proteomes" id="UP000658127"/>
    </source>
</evidence>